<feature type="transmembrane region" description="Helical" evidence="1">
    <location>
        <begin position="31"/>
        <end position="56"/>
    </location>
</feature>
<evidence type="ECO:0000256" key="1">
    <source>
        <dbReference type="SAM" id="Phobius"/>
    </source>
</evidence>
<reference evidence="2 3" key="1">
    <citation type="submission" date="2024-08" db="EMBL/GenBank/DDBJ databases">
        <title>Whole-genome sequencing of halo(alkali)philic microorganisms from hypersaline lakes.</title>
        <authorList>
            <person name="Sorokin D.Y."/>
            <person name="Merkel A.Y."/>
            <person name="Messina E."/>
            <person name="Yakimov M."/>
        </authorList>
    </citation>
    <scope>NUCLEOTIDE SEQUENCE [LARGE SCALE GENOMIC DNA]</scope>
    <source>
        <strain evidence="2 3">AB-hyl4</strain>
    </source>
</reference>
<dbReference type="RefSeq" id="WP_425345696.1">
    <property type="nucleotide sequence ID" value="NZ_JBGUBD010000006.1"/>
</dbReference>
<sequence length="58" mass="6124">MFLSIGEADAGDHVADQFVTIQATEAFPGGLLALVGLVLMCVALPFIVFLGLLVWVSF</sequence>
<keyword evidence="1" id="KW-1133">Transmembrane helix</keyword>
<comment type="caution">
    <text evidence="2">The sequence shown here is derived from an EMBL/GenBank/DDBJ whole genome shotgun (WGS) entry which is preliminary data.</text>
</comment>
<gene>
    <name evidence="2" type="ORF">ACERK3_10720</name>
</gene>
<organism evidence="2 3">
    <name type="scientific">Natronomicrosphaera hydrolytica</name>
    <dbReference type="NCBI Taxonomy" id="3242702"/>
    <lineage>
        <taxon>Bacteria</taxon>
        <taxon>Pseudomonadati</taxon>
        <taxon>Planctomycetota</taxon>
        <taxon>Phycisphaerae</taxon>
        <taxon>Phycisphaerales</taxon>
        <taxon>Phycisphaeraceae</taxon>
        <taxon>Natronomicrosphaera</taxon>
    </lineage>
</organism>
<keyword evidence="1" id="KW-0812">Transmembrane</keyword>
<proteinExistence type="predicted"/>
<keyword evidence="1" id="KW-0472">Membrane</keyword>
<protein>
    <submittedName>
        <fullName evidence="2">Uncharacterized protein</fullName>
    </submittedName>
</protein>
<keyword evidence="3" id="KW-1185">Reference proteome</keyword>
<dbReference type="Proteomes" id="UP001575105">
    <property type="component" value="Unassembled WGS sequence"/>
</dbReference>
<evidence type="ECO:0000313" key="3">
    <source>
        <dbReference type="Proteomes" id="UP001575105"/>
    </source>
</evidence>
<name>A0ABV4U7H3_9BACT</name>
<dbReference type="EMBL" id="JBGUBD010000006">
    <property type="protein sequence ID" value="MFA9478769.1"/>
    <property type="molecule type" value="Genomic_DNA"/>
</dbReference>
<evidence type="ECO:0000313" key="2">
    <source>
        <dbReference type="EMBL" id="MFA9478769.1"/>
    </source>
</evidence>
<accession>A0ABV4U7H3</accession>